<evidence type="ECO:0000256" key="2">
    <source>
        <dbReference type="ARBA" id="ARBA00004496"/>
    </source>
</evidence>
<evidence type="ECO:0000256" key="4">
    <source>
        <dbReference type="ARBA" id="ARBA00012423"/>
    </source>
</evidence>
<evidence type="ECO:0000313" key="17">
    <source>
        <dbReference type="Proteomes" id="UP000054107"/>
    </source>
</evidence>
<dbReference type="PANTHER" id="PTHR10655:SF17">
    <property type="entry name" value="LYSOPHOSPHOLIPASE-LIKE PROTEIN 1"/>
    <property type="match status" value="1"/>
</dbReference>
<evidence type="ECO:0000256" key="6">
    <source>
        <dbReference type="ARBA" id="ARBA00022487"/>
    </source>
</evidence>
<feature type="domain" description="Phospholipase/carboxylesterase/thioesterase" evidence="15">
    <location>
        <begin position="5"/>
        <end position="221"/>
    </location>
</feature>
<keyword evidence="6" id="KW-0719">Serine esterase</keyword>
<evidence type="ECO:0000256" key="10">
    <source>
        <dbReference type="ARBA" id="ARBA00023098"/>
    </source>
</evidence>
<comment type="function">
    <text evidence="12">Hydrolyzes fatty acids from S-acylated cysteine residues in proteins with a strong preference for palmitoylated G-alpha proteins over other acyl substrates. Mediates the deacylation of G-alpha proteins such as GPA1 in vivo, but has weak or no activity toward palmitoylated Ras proteins. Has weak lysophospholipase activity in vitro; however such activity may not exist in vivo.</text>
</comment>
<evidence type="ECO:0000256" key="13">
    <source>
        <dbReference type="ARBA" id="ARBA00031195"/>
    </source>
</evidence>
<evidence type="ECO:0000256" key="8">
    <source>
        <dbReference type="ARBA" id="ARBA00022801"/>
    </source>
</evidence>
<keyword evidence="9" id="KW-0276">Fatty acid metabolism</keyword>
<dbReference type="FunFam" id="3.40.50.1820:FF:000276">
    <property type="entry name" value="Acyl-protein thioesterase 1"/>
    <property type="match status" value="1"/>
</dbReference>
<evidence type="ECO:0000256" key="5">
    <source>
        <dbReference type="ARBA" id="ARBA00014923"/>
    </source>
</evidence>
<protein>
    <recommendedName>
        <fullName evidence="5">Acyl-protein thioesterase 1</fullName>
        <ecNumber evidence="4">3.1.2.22</ecNumber>
    </recommendedName>
    <alternativeName>
        <fullName evidence="13">Palmitoyl-protein hydrolase</fullName>
    </alternativeName>
</protein>
<evidence type="ECO:0000256" key="9">
    <source>
        <dbReference type="ARBA" id="ARBA00022832"/>
    </source>
</evidence>
<reference evidence="16 17" key="1">
    <citation type="submission" date="2014-09" db="EMBL/GenBank/DDBJ databases">
        <authorList>
            <person name="Ellenberger Sabrina"/>
        </authorList>
    </citation>
    <scope>NUCLEOTIDE SEQUENCE [LARGE SCALE GENOMIC DNA]</scope>
    <source>
        <strain evidence="16 17">CBS 412.66</strain>
    </source>
</reference>
<gene>
    <name evidence="16" type="primary">PARPA_03647.1 scaffold 9253</name>
</gene>
<sequence>MSLTSVVVAAKTKQTATVLWLHGLGDSGSGWLFLTEMLSPLFPHVKWILPNAPVKPVSLNGGHKMPAWFDLSGLDKFSLKDEDEKGMLASVTSVNKIIRDEVDNGIPANRIVVSGFSQGCVLALLTGLTSEYKFAGIIGCSGWLGLSAKFPSIASDANKKTPILMCHGDADPVVKPEYGRESAEKLESLGYDVTRKTYPGLTHSANEQEINDIKQFLEKTIPDNVK</sequence>
<dbReference type="Pfam" id="PF02230">
    <property type="entry name" value="Abhydrolase_2"/>
    <property type="match status" value="1"/>
</dbReference>
<name>A0A0B7N3D8_9FUNG</name>
<comment type="similarity">
    <text evidence="3">Belongs to the AB hydrolase superfamily. AB hydrolase 2 family.</text>
</comment>
<dbReference type="SUPFAM" id="SSF53474">
    <property type="entry name" value="alpha/beta-Hydrolases"/>
    <property type="match status" value="1"/>
</dbReference>
<dbReference type="InterPro" id="IPR003140">
    <property type="entry name" value="PLipase/COase/thioEstase"/>
</dbReference>
<evidence type="ECO:0000256" key="12">
    <source>
        <dbReference type="ARBA" id="ARBA00029392"/>
    </source>
</evidence>
<evidence type="ECO:0000259" key="15">
    <source>
        <dbReference type="Pfam" id="PF02230"/>
    </source>
</evidence>
<dbReference type="GO" id="GO:0006631">
    <property type="term" value="P:fatty acid metabolic process"/>
    <property type="evidence" value="ECO:0007669"/>
    <property type="project" value="UniProtKB-KW"/>
</dbReference>
<dbReference type="PANTHER" id="PTHR10655">
    <property type="entry name" value="LYSOPHOSPHOLIPASE-RELATED"/>
    <property type="match status" value="1"/>
</dbReference>
<keyword evidence="10" id="KW-0443">Lipid metabolism</keyword>
<dbReference type="GO" id="GO:0052689">
    <property type="term" value="F:carboxylic ester hydrolase activity"/>
    <property type="evidence" value="ECO:0007669"/>
    <property type="project" value="UniProtKB-KW"/>
</dbReference>
<dbReference type="GO" id="GO:0005737">
    <property type="term" value="C:cytoplasm"/>
    <property type="evidence" value="ECO:0007669"/>
    <property type="project" value="UniProtKB-SubCell"/>
</dbReference>
<accession>A0A0B7N3D8</accession>
<evidence type="ECO:0000313" key="16">
    <source>
        <dbReference type="EMBL" id="CEP10030.1"/>
    </source>
</evidence>
<evidence type="ECO:0000256" key="3">
    <source>
        <dbReference type="ARBA" id="ARBA00006499"/>
    </source>
</evidence>
<evidence type="ECO:0000256" key="1">
    <source>
        <dbReference type="ARBA" id="ARBA00004123"/>
    </source>
</evidence>
<dbReference type="EMBL" id="LN723087">
    <property type="protein sequence ID" value="CEP10030.1"/>
    <property type="molecule type" value="Genomic_DNA"/>
</dbReference>
<evidence type="ECO:0000256" key="11">
    <source>
        <dbReference type="ARBA" id="ARBA00023242"/>
    </source>
</evidence>
<evidence type="ECO:0000256" key="14">
    <source>
        <dbReference type="ARBA" id="ARBA00047337"/>
    </source>
</evidence>
<organism evidence="16 17">
    <name type="scientific">Parasitella parasitica</name>
    <dbReference type="NCBI Taxonomy" id="35722"/>
    <lineage>
        <taxon>Eukaryota</taxon>
        <taxon>Fungi</taxon>
        <taxon>Fungi incertae sedis</taxon>
        <taxon>Mucoromycota</taxon>
        <taxon>Mucoromycotina</taxon>
        <taxon>Mucoromycetes</taxon>
        <taxon>Mucorales</taxon>
        <taxon>Mucorineae</taxon>
        <taxon>Mucoraceae</taxon>
        <taxon>Parasitella</taxon>
    </lineage>
</organism>
<dbReference type="Proteomes" id="UP000054107">
    <property type="component" value="Unassembled WGS sequence"/>
</dbReference>
<proteinExistence type="inferred from homology"/>
<dbReference type="STRING" id="35722.A0A0B7N3D8"/>
<keyword evidence="17" id="KW-1185">Reference proteome</keyword>
<keyword evidence="8" id="KW-0378">Hydrolase</keyword>
<comment type="subcellular location">
    <subcellularLocation>
        <location evidence="2">Cytoplasm</location>
    </subcellularLocation>
    <subcellularLocation>
        <location evidence="1">Nucleus</location>
    </subcellularLocation>
</comment>
<keyword evidence="11" id="KW-0539">Nucleus</keyword>
<dbReference type="EC" id="3.1.2.22" evidence="4"/>
<dbReference type="InterPro" id="IPR029058">
    <property type="entry name" value="AB_hydrolase_fold"/>
</dbReference>
<dbReference type="GO" id="GO:0008474">
    <property type="term" value="F:palmitoyl-(protein) hydrolase activity"/>
    <property type="evidence" value="ECO:0007669"/>
    <property type="project" value="UniProtKB-EC"/>
</dbReference>
<dbReference type="AlphaFoldDB" id="A0A0B7N3D8"/>
<dbReference type="Gene3D" id="3.40.50.1820">
    <property type="entry name" value="alpha/beta hydrolase"/>
    <property type="match status" value="1"/>
</dbReference>
<dbReference type="InterPro" id="IPR050565">
    <property type="entry name" value="LYPA1-2/EST-like"/>
</dbReference>
<dbReference type="GO" id="GO:0005634">
    <property type="term" value="C:nucleus"/>
    <property type="evidence" value="ECO:0007669"/>
    <property type="project" value="UniProtKB-SubCell"/>
</dbReference>
<comment type="catalytic activity">
    <reaction evidence="14">
        <text>S-hexadecanoyl-L-cysteinyl-[protein] + H2O = L-cysteinyl-[protein] + hexadecanoate + H(+)</text>
        <dbReference type="Rhea" id="RHEA:19233"/>
        <dbReference type="Rhea" id="RHEA-COMP:10131"/>
        <dbReference type="Rhea" id="RHEA-COMP:11032"/>
        <dbReference type="ChEBI" id="CHEBI:7896"/>
        <dbReference type="ChEBI" id="CHEBI:15377"/>
        <dbReference type="ChEBI" id="CHEBI:15378"/>
        <dbReference type="ChEBI" id="CHEBI:29950"/>
        <dbReference type="ChEBI" id="CHEBI:74151"/>
        <dbReference type="EC" id="3.1.2.22"/>
    </reaction>
</comment>
<evidence type="ECO:0000256" key="7">
    <source>
        <dbReference type="ARBA" id="ARBA00022490"/>
    </source>
</evidence>
<dbReference type="OrthoDB" id="2418081at2759"/>
<keyword evidence="7" id="KW-0963">Cytoplasm</keyword>